<evidence type="ECO:0000256" key="1">
    <source>
        <dbReference type="ARBA" id="ARBA00022737"/>
    </source>
</evidence>
<dbReference type="PANTHER" id="PTHR30185">
    <property type="entry name" value="CRYPTIC BETA-GLUCOSIDE BGL OPERON ANTITERMINATOR"/>
    <property type="match status" value="1"/>
</dbReference>
<dbReference type="InterPro" id="IPR036634">
    <property type="entry name" value="PRD_sf"/>
</dbReference>
<dbReference type="NCBIfam" id="NF046042">
    <property type="entry name" value="LicT"/>
    <property type="match status" value="1"/>
</dbReference>
<evidence type="ECO:0000259" key="2">
    <source>
        <dbReference type="PROSITE" id="PS51372"/>
    </source>
</evidence>
<dbReference type="InterPro" id="IPR011608">
    <property type="entry name" value="PRD"/>
</dbReference>
<feature type="domain" description="PRD" evidence="2">
    <location>
        <begin position="170"/>
        <end position="280"/>
    </location>
</feature>
<feature type="domain" description="PRD" evidence="2">
    <location>
        <begin position="65"/>
        <end position="169"/>
    </location>
</feature>
<dbReference type="PANTHER" id="PTHR30185:SF15">
    <property type="entry name" value="CRYPTIC BETA-GLUCOSIDE BGL OPERON ANTITERMINATOR"/>
    <property type="match status" value="1"/>
</dbReference>
<organism evidence="3 4">
    <name type="scientific">Acetivibrio ethanolgignens</name>
    <dbReference type="NCBI Taxonomy" id="290052"/>
    <lineage>
        <taxon>Bacteria</taxon>
        <taxon>Bacillati</taxon>
        <taxon>Bacillota</taxon>
        <taxon>Clostridia</taxon>
        <taxon>Eubacteriales</taxon>
        <taxon>Oscillospiraceae</taxon>
        <taxon>Acetivibrio</taxon>
    </lineage>
</organism>
<dbReference type="AlphaFoldDB" id="A0A0V8QEW2"/>
<keyword evidence="1" id="KW-0677">Repeat</keyword>
<dbReference type="SUPFAM" id="SSF50151">
    <property type="entry name" value="SacY-like RNA-binding domain"/>
    <property type="match status" value="1"/>
</dbReference>
<reference evidence="3 4" key="1">
    <citation type="submission" date="2015-11" db="EMBL/GenBank/DDBJ databases">
        <title>Butyribacter intestini gen. nov., sp. nov., a butyric acid-producing bacterium of the family Lachnospiraceae isolated from the human faeces.</title>
        <authorList>
            <person name="Zou Y."/>
            <person name="Xue W."/>
            <person name="Luo G."/>
            <person name="Lv M."/>
        </authorList>
    </citation>
    <scope>NUCLEOTIDE SEQUENCE [LARGE SCALE GENOMIC DNA]</scope>
    <source>
        <strain evidence="3 4">ACET-33324</strain>
    </source>
</reference>
<keyword evidence="4" id="KW-1185">Reference proteome</keyword>
<dbReference type="Gene3D" id="2.30.24.10">
    <property type="entry name" value="CAT RNA-binding domain"/>
    <property type="match status" value="1"/>
</dbReference>
<dbReference type="OrthoDB" id="9813552at2"/>
<protein>
    <submittedName>
        <fullName evidence="3">Transcription antiterminator BglG</fullName>
    </submittedName>
</protein>
<dbReference type="Proteomes" id="UP000054874">
    <property type="component" value="Unassembled WGS sequence"/>
</dbReference>
<sequence length="280" mass="33071">MEIVKVINNNFVSAVDDQGKEMVVMGKGIGFRYKTGEKLPEKLIEKVFYIEDSKQTEKFQELVKKLPVEHMRLAVEIIDYAKNTCGKSLNEGIYITLTDHINFAIKRYQENMIFSNPLLWEIKQFYRTEYLIGDYAVKLIAKKTGIQFREDEAASIALHIVNAEYNTGISETMRITTMIHEILEVVKESFQFEVDEESIHYNRFISHIKFLCKRILKKELLNSMEQEFIDMIQESYPEEYECSCRIGEFIKEKYKYEVTAEELMYLAIHVKRMRDTIEND</sequence>
<dbReference type="Pfam" id="PF00874">
    <property type="entry name" value="PRD"/>
    <property type="match status" value="2"/>
</dbReference>
<accession>A0A0V8QEW2</accession>
<gene>
    <name evidence="3" type="ORF">ASU35_10615</name>
</gene>
<proteinExistence type="predicted"/>
<dbReference type="Gene3D" id="1.10.1790.10">
    <property type="entry name" value="PRD domain"/>
    <property type="match status" value="2"/>
</dbReference>
<dbReference type="RefSeq" id="WP_058352786.1">
    <property type="nucleotide sequence ID" value="NZ_CABMMD010000154.1"/>
</dbReference>
<dbReference type="InterPro" id="IPR050661">
    <property type="entry name" value="BglG_antiterminators"/>
</dbReference>
<dbReference type="InterPro" id="IPR004341">
    <property type="entry name" value="CAT_RNA-bd_dom"/>
</dbReference>
<evidence type="ECO:0000313" key="4">
    <source>
        <dbReference type="Proteomes" id="UP000054874"/>
    </source>
</evidence>
<dbReference type="EMBL" id="LNAM01000154">
    <property type="protein sequence ID" value="KSV59002.1"/>
    <property type="molecule type" value="Genomic_DNA"/>
</dbReference>
<dbReference type="GO" id="GO:0003723">
    <property type="term" value="F:RNA binding"/>
    <property type="evidence" value="ECO:0007669"/>
    <property type="project" value="InterPro"/>
</dbReference>
<dbReference type="InterPro" id="IPR036650">
    <property type="entry name" value="CAT_RNA-bd_dom_sf"/>
</dbReference>
<dbReference type="Pfam" id="PF03123">
    <property type="entry name" value="CAT_RBD"/>
    <property type="match status" value="1"/>
</dbReference>
<dbReference type="GO" id="GO:0006355">
    <property type="term" value="P:regulation of DNA-templated transcription"/>
    <property type="evidence" value="ECO:0007669"/>
    <property type="project" value="InterPro"/>
</dbReference>
<evidence type="ECO:0000313" key="3">
    <source>
        <dbReference type="EMBL" id="KSV59002.1"/>
    </source>
</evidence>
<dbReference type="STRING" id="290052.ASU35_10615"/>
<comment type="caution">
    <text evidence="3">The sequence shown here is derived from an EMBL/GenBank/DDBJ whole genome shotgun (WGS) entry which is preliminary data.</text>
</comment>
<dbReference type="SMART" id="SM01061">
    <property type="entry name" value="CAT_RBD"/>
    <property type="match status" value="1"/>
</dbReference>
<name>A0A0V8QEW2_9FIRM</name>
<dbReference type="PROSITE" id="PS51372">
    <property type="entry name" value="PRD_2"/>
    <property type="match status" value="2"/>
</dbReference>
<dbReference type="SUPFAM" id="SSF63520">
    <property type="entry name" value="PTS-regulatory domain, PRD"/>
    <property type="match status" value="2"/>
</dbReference>